<keyword evidence="1" id="KW-0812">Transmembrane</keyword>
<dbReference type="Proteomes" id="UP000195386">
    <property type="component" value="Unassembled WGS sequence"/>
</dbReference>
<evidence type="ECO:0000313" key="3">
    <source>
        <dbReference type="Proteomes" id="UP000195386"/>
    </source>
</evidence>
<name>A0A1Y3Z2G4_9BACE</name>
<dbReference type="EMBL" id="NFII01000004">
    <property type="protein sequence ID" value="OUO01898.1"/>
    <property type="molecule type" value="Genomic_DNA"/>
</dbReference>
<reference evidence="3" key="1">
    <citation type="submission" date="2017-04" db="EMBL/GenBank/DDBJ databases">
        <title>Function of individual gut microbiota members based on whole genome sequencing of pure cultures obtained from chicken caecum.</title>
        <authorList>
            <person name="Medvecky M."/>
            <person name="Cejkova D."/>
            <person name="Polansky O."/>
            <person name="Karasova D."/>
            <person name="Kubasova T."/>
            <person name="Cizek A."/>
            <person name="Rychlik I."/>
        </authorList>
    </citation>
    <scope>NUCLEOTIDE SEQUENCE [LARGE SCALE GENOMIC DNA]</scope>
    <source>
        <strain evidence="3">An43</strain>
    </source>
</reference>
<comment type="caution">
    <text evidence="2">The sequence shown here is derived from an EMBL/GenBank/DDBJ whole genome shotgun (WGS) entry which is preliminary data.</text>
</comment>
<keyword evidence="1" id="KW-1133">Transmembrane helix</keyword>
<evidence type="ECO:0000313" key="2">
    <source>
        <dbReference type="EMBL" id="OUO01898.1"/>
    </source>
</evidence>
<feature type="transmembrane region" description="Helical" evidence="1">
    <location>
        <begin position="21"/>
        <end position="43"/>
    </location>
</feature>
<gene>
    <name evidence="2" type="ORF">B5F97_06700</name>
</gene>
<feature type="transmembrane region" description="Helical" evidence="1">
    <location>
        <begin position="49"/>
        <end position="68"/>
    </location>
</feature>
<protein>
    <submittedName>
        <fullName evidence="2">Uncharacterized protein</fullName>
    </submittedName>
</protein>
<sequence>MSIMMGLYHLIREYPIFFKMGAIYLSYIIIMGISKIKIIITQYNDDNKFDLISIILVSVNFAYIKITVRFRGSCRQRIIKVLVPIKEIHLLITLTFKR</sequence>
<accession>A0A1Y3Z2G4</accession>
<evidence type="ECO:0000256" key="1">
    <source>
        <dbReference type="SAM" id="Phobius"/>
    </source>
</evidence>
<proteinExistence type="predicted"/>
<keyword evidence="1" id="KW-0472">Membrane</keyword>
<dbReference type="AlphaFoldDB" id="A0A1Y3Z2G4"/>
<organism evidence="2 3">
    <name type="scientific">Bacteroides clarus</name>
    <dbReference type="NCBI Taxonomy" id="626929"/>
    <lineage>
        <taxon>Bacteria</taxon>
        <taxon>Pseudomonadati</taxon>
        <taxon>Bacteroidota</taxon>
        <taxon>Bacteroidia</taxon>
        <taxon>Bacteroidales</taxon>
        <taxon>Bacteroidaceae</taxon>
        <taxon>Bacteroides</taxon>
    </lineage>
</organism>